<dbReference type="PANTHER" id="PTHR37292">
    <property type="entry name" value="VNG6097C"/>
    <property type="match status" value="1"/>
</dbReference>
<dbReference type="PANTHER" id="PTHR37292:SF2">
    <property type="entry name" value="DUF262 DOMAIN-CONTAINING PROTEIN"/>
    <property type="match status" value="1"/>
</dbReference>
<name>A0A544QXH2_9FIRM</name>
<dbReference type="InterPro" id="IPR004919">
    <property type="entry name" value="GmrSD_N"/>
</dbReference>
<dbReference type="RefSeq" id="WP_142535118.1">
    <property type="nucleotide sequence ID" value="NZ_SGJB01000002.1"/>
</dbReference>
<protein>
    <submittedName>
        <fullName evidence="2">DUF262 domain-containing protein</fullName>
    </submittedName>
</protein>
<evidence type="ECO:0000259" key="1">
    <source>
        <dbReference type="Pfam" id="PF03235"/>
    </source>
</evidence>
<proteinExistence type="predicted"/>
<organism evidence="2 3">
    <name type="scientific">Peptacetobacter hominis</name>
    <dbReference type="NCBI Taxonomy" id="2743610"/>
    <lineage>
        <taxon>Bacteria</taxon>
        <taxon>Bacillati</taxon>
        <taxon>Bacillota</taxon>
        <taxon>Clostridia</taxon>
        <taxon>Peptostreptococcales</taxon>
        <taxon>Peptostreptococcaceae</taxon>
        <taxon>Peptacetobacter</taxon>
    </lineage>
</organism>
<comment type="caution">
    <text evidence="2">The sequence shown here is derived from an EMBL/GenBank/DDBJ whole genome shotgun (WGS) entry which is preliminary data.</text>
</comment>
<reference evidence="2 3" key="1">
    <citation type="submission" date="2019-02" db="EMBL/GenBank/DDBJ databases">
        <title>Peptostreptococcaceae bacterium ZHW00191 nov., a new bacterium isolated from the human gut.</title>
        <authorList>
            <person name="Zhou H.-W."/>
            <person name="Chen X.-J."/>
        </authorList>
    </citation>
    <scope>NUCLEOTIDE SEQUENCE [LARGE SCALE GENOMIC DNA]</scope>
    <source>
        <strain evidence="2 3">ZHW00191</strain>
    </source>
</reference>
<keyword evidence="3" id="KW-1185">Reference proteome</keyword>
<dbReference type="EMBL" id="SGJB01000002">
    <property type="protein sequence ID" value="TQQ85414.1"/>
    <property type="molecule type" value="Genomic_DNA"/>
</dbReference>
<gene>
    <name evidence="2" type="ORF">EXD82_01320</name>
</gene>
<feature type="domain" description="GmrSD restriction endonucleases N-terminal" evidence="1">
    <location>
        <begin position="10"/>
        <end position="259"/>
    </location>
</feature>
<evidence type="ECO:0000313" key="3">
    <source>
        <dbReference type="Proteomes" id="UP000317863"/>
    </source>
</evidence>
<dbReference type="Proteomes" id="UP000317863">
    <property type="component" value="Unassembled WGS sequence"/>
</dbReference>
<dbReference type="OrthoDB" id="9770340at2"/>
<accession>A0A544QXH2</accession>
<evidence type="ECO:0000313" key="2">
    <source>
        <dbReference type="EMBL" id="TQQ85414.1"/>
    </source>
</evidence>
<dbReference type="AlphaFoldDB" id="A0A544QXH2"/>
<sequence length="711" mass="83726">MAYETPLTIAEVIKDISNNKYVLPSIQREYVWNTDQIETLFDSLMQDYPIGTFLFWEIEKTKIAEYDFYEFLRNYHEKNSVHNKKINLSGLDSVTAVLDGQQRLTSIYIGLNGSYAYRLKYKQKNNNNAYPIRKLYLNLISESKDETNKFDFRFLVPEKVKNDEESYWFEVGKIMNMENLGDVATYVTDNISYSEEYRYSREQAKFATNTLSQLHKVIHTERTLSYYKEKSSELDKVLNIFIRVNSGGTVLTYSDLLLSIASAQWNNYDAREEITEFVEEINSIGNGFKINKDFVLKTSLVLSDFPDIAFKVDNFNKSNMIKIEENWNSIKKAIRQSVNLVSSFGYSGETLSSNNALIPIAYYLLTIGMPDNFIYSSNTKESRQKIKKWLISSLLKKTFSGQPDNVIRPIREIIKNNGLNEFPIDKIFNKFKGTNKSIQFSEDDIDEYLLNLKYGSKETLSTLMLLYPHLDFNNKFHEDHIYPKSKFKKSYLRKIGIDNDDIKDYINLVNDISNLQLLPATLNEEKQNTDFDKWFKNQFITDEEKNQYRKTNYIPDMEYSYENFITFIKKRRELIKSKLRKELLYKSSERDIDDNLTKIYNFAEKWLDKFENPNTNYRELVDHYLADDCENLGFKMDCGNAFAEKYGDAVYNSEELKKIIDDVTDIDLLGSAIYSRWRYFNHHAYEPASIKSKKESDWFIIAFERMKILSK</sequence>
<dbReference type="Pfam" id="PF03235">
    <property type="entry name" value="GmrSD_N"/>
    <property type="match status" value="1"/>
</dbReference>